<keyword evidence="2" id="KW-1185">Reference proteome</keyword>
<dbReference type="Proteomes" id="UP000306912">
    <property type="component" value="Unassembled WGS sequence"/>
</dbReference>
<sequence length="100" mass="11480">MLTNELSILQKTEGVVSEGLKNAIVPIVEKLKTFPNPPWLYIAPGQFSVHTTKYEYHLHWIPYGTLDSILKNLDEINSIEDFMAFVDWMPKREKLAESCG</sequence>
<dbReference type="AlphaFoldDB" id="A0A5R8Q8H8"/>
<proteinExistence type="predicted"/>
<gene>
    <name evidence="1" type="ORF">FEZ08_10890</name>
</gene>
<name>A0A5R8Q8H8_9FIRM</name>
<reference evidence="1 2" key="1">
    <citation type="submission" date="2019-05" db="EMBL/GenBank/DDBJ databases">
        <title>Culicoidintestinum kansasii gen. nov., sp. nov. from the gastrointestinal tract of the biting midge, Culicoides sonorensis.</title>
        <authorList>
            <person name="Neupane S."/>
            <person name="Ghosh A."/>
            <person name="Gunther S."/>
            <person name="Martin K."/>
            <person name="Zurek L."/>
        </authorList>
    </citation>
    <scope>NUCLEOTIDE SEQUENCE [LARGE SCALE GENOMIC DNA]</scope>
    <source>
        <strain evidence="1 2">CS-1</strain>
    </source>
</reference>
<evidence type="ECO:0000313" key="1">
    <source>
        <dbReference type="EMBL" id="TLG71392.1"/>
    </source>
</evidence>
<comment type="caution">
    <text evidence="1">The sequence shown here is derived from an EMBL/GenBank/DDBJ whole genome shotgun (WGS) entry which is preliminary data.</text>
</comment>
<dbReference type="EMBL" id="VBWP01000012">
    <property type="protein sequence ID" value="TLG71392.1"/>
    <property type="molecule type" value="Genomic_DNA"/>
</dbReference>
<accession>A0A5R8Q8H8</accession>
<dbReference type="InParanoid" id="A0A5R8Q8H8"/>
<evidence type="ECO:0000313" key="2">
    <source>
        <dbReference type="Proteomes" id="UP000306912"/>
    </source>
</evidence>
<protein>
    <submittedName>
        <fullName evidence="1">Uncharacterized protein</fullName>
    </submittedName>
</protein>
<organism evidence="1 2">
    <name type="scientific">Culicoidibacter larvae</name>
    <dbReference type="NCBI Taxonomy" id="2579976"/>
    <lineage>
        <taxon>Bacteria</taxon>
        <taxon>Bacillati</taxon>
        <taxon>Bacillota</taxon>
        <taxon>Culicoidibacteria</taxon>
        <taxon>Culicoidibacterales</taxon>
        <taxon>Culicoidibacteraceae</taxon>
        <taxon>Culicoidibacter</taxon>
    </lineage>
</organism>
<dbReference type="RefSeq" id="WP_138192297.1">
    <property type="nucleotide sequence ID" value="NZ_VBWP01000012.1"/>
</dbReference>